<dbReference type="Proteomes" id="UP000515204">
    <property type="component" value="Unplaced"/>
</dbReference>
<proteinExistence type="predicted"/>
<gene>
    <name evidence="3" type="primary">LOC106749279</name>
</gene>
<keyword evidence="2" id="KW-1185">Reference proteome</keyword>
<evidence type="ECO:0000313" key="3">
    <source>
        <dbReference type="RefSeq" id="XP_014484067.1"/>
    </source>
</evidence>
<dbReference type="RefSeq" id="XP_014484067.1">
    <property type="nucleotide sequence ID" value="XM_014628581.1"/>
</dbReference>
<sequence length="322" mass="37344">MQPSCNRTPTFTYDTKDLNFVVKSCEKTEAPFDDILRRKWQQAEEAKLFRYALNIKDCKILNGRYKFLAQFNPERAKRRRVPEMITSMSQPFNLEDFNFTKLKQSEILFDIGNSDDIVAINDSPVAQYHCLFITERSKCLPQVITEYSLHKAVELCLLSNSCSLRVAFNSLCAHASVNHLHWHLYYLRQEMLLEYIDVCSYAYGVHLLVDYPAKSLCIKLSSFENIGDFASRAFLVVNYLQLHQVAHNVYITRAKLKPNDESYGDVRIYVWARKSLIGVKGTAFIPGVCELFGHLSIGGKTETLMFTPMEIFCWKYYDIVER</sequence>
<feature type="domain" description="GDPGP1-like N-terminal" evidence="1">
    <location>
        <begin position="32"/>
        <end position="185"/>
    </location>
</feature>
<dbReference type="GO" id="GO:0005085">
    <property type="term" value="F:guanyl-nucleotide exchange factor activity"/>
    <property type="evidence" value="ECO:0007669"/>
    <property type="project" value="UniProtKB-KW"/>
</dbReference>
<reference evidence="3" key="1">
    <citation type="submission" date="2025-08" db="UniProtKB">
        <authorList>
            <consortium name="RefSeq"/>
        </authorList>
    </citation>
    <scope>IDENTIFICATION</scope>
</reference>
<dbReference type="GO" id="GO:0016787">
    <property type="term" value="F:hydrolase activity"/>
    <property type="evidence" value="ECO:0007669"/>
    <property type="project" value="UniProtKB-KW"/>
</dbReference>
<dbReference type="GO" id="GO:0005737">
    <property type="term" value="C:cytoplasm"/>
    <property type="evidence" value="ECO:0007669"/>
    <property type="project" value="UniProtKB-SubCell"/>
</dbReference>
<dbReference type="AlphaFoldDB" id="A0A6P3Y198"/>
<dbReference type="GO" id="GO:0000166">
    <property type="term" value="F:nucleotide binding"/>
    <property type="evidence" value="ECO:0007669"/>
    <property type="project" value="UniProtKB-KW"/>
</dbReference>
<organism evidence="2 3">
    <name type="scientific">Dinoponera quadriceps</name>
    <name type="common">South American ant</name>
    <dbReference type="NCBI Taxonomy" id="609295"/>
    <lineage>
        <taxon>Eukaryota</taxon>
        <taxon>Metazoa</taxon>
        <taxon>Ecdysozoa</taxon>
        <taxon>Arthropoda</taxon>
        <taxon>Hexapoda</taxon>
        <taxon>Insecta</taxon>
        <taxon>Pterygota</taxon>
        <taxon>Neoptera</taxon>
        <taxon>Endopterygota</taxon>
        <taxon>Hymenoptera</taxon>
        <taxon>Apocrita</taxon>
        <taxon>Aculeata</taxon>
        <taxon>Formicoidea</taxon>
        <taxon>Formicidae</taxon>
        <taxon>Ponerinae</taxon>
        <taxon>Ponerini</taxon>
        <taxon>Dinoponera</taxon>
    </lineage>
</organism>
<name>A0A6P3Y198_DINQU</name>
<accession>A0A6P3Y198</accession>
<dbReference type="GO" id="GO:0006006">
    <property type="term" value="P:glucose metabolic process"/>
    <property type="evidence" value="ECO:0007669"/>
    <property type="project" value="TreeGrafter"/>
</dbReference>
<dbReference type="KEGG" id="dqu:106749279"/>
<protein>
    <submittedName>
        <fullName evidence="3">GDP-D-glucose phosphorylase 1</fullName>
    </submittedName>
</protein>
<evidence type="ECO:0000313" key="2">
    <source>
        <dbReference type="Proteomes" id="UP000515204"/>
    </source>
</evidence>
<dbReference type="PANTHER" id="PTHR20884:SF8">
    <property type="entry name" value="GDP-D-GLUCOSE PHOSPHORYLASE 1"/>
    <property type="match status" value="1"/>
</dbReference>
<dbReference type="Pfam" id="PF26217">
    <property type="entry name" value="GDPGP1_N"/>
    <property type="match status" value="1"/>
</dbReference>
<dbReference type="InterPro" id="IPR026506">
    <property type="entry name" value="GDPGP"/>
</dbReference>
<dbReference type="OrthoDB" id="417175at2759"/>
<dbReference type="InterPro" id="IPR058866">
    <property type="entry name" value="GDPGP1_N"/>
</dbReference>
<dbReference type="GO" id="GO:0080048">
    <property type="term" value="F:GDP-D-glucose phosphorylase activity"/>
    <property type="evidence" value="ECO:0007669"/>
    <property type="project" value="UniProtKB-EC"/>
</dbReference>
<dbReference type="PANTHER" id="PTHR20884">
    <property type="entry name" value="GDP-D-GLUCOSE PHOSPHORYLASE 1"/>
    <property type="match status" value="1"/>
</dbReference>
<evidence type="ECO:0000259" key="1">
    <source>
        <dbReference type="Pfam" id="PF26217"/>
    </source>
</evidence>
<dbReference type="GeneID" id="106749279"/>